<sequence length="211" mass="22811">MKNGYVITILFSLLLVISACGNSENQEVEKNTEETPPTEETSQDEMSGDDMEGDHSTEEGHGHSMSSDGEIPEGLQTAENPAYNEGDQVIIEAEHTEGHDSVMKGAEATVTGAFDTTAYAVSFTPTTGGDPVTNHKWVIHEELENAESAPLSEGTEVTLAADHMEGMDGVKATIDTAEQTTVYMVDFTTVDGEQDVTDHKWVTENELRSPE</sequence>
<feature type="compositionally biased region" description="Basic and acidic residues" evidence="1">
    <location>
        <begin position="53"/>
        <end position="62"/>
    </location>
</feature>
<dbReference type="PROSITE" id="PS51257">
    <property type="entry name" value="PROKAR_LIPOPROTEIN"/>
    <property type="match status" value="1"/>
</dbReference>
<comment type="caution">
    <text evidence="4">The sequence shown here is derived from an EMBL/GenBank/DDBJ whole genome shotgun (WGS) entry which is preliminary data.</text>
</comment>
<evidence type="ECO:0000259" key="3">
    <source>
        <dbReference type="Pfam" id="PF07563"/>
    </source>
</evidence>
<feature type="domain" description="DUF1541" evidence="3">
    <location>
        <begin position="86"/>
        <end position="140"/>
    </location>
</feature>
<evidence type="ECO:0000256" key="2">
    <source>
        <dbReference type="SAM" id="SignalP"/>
    </source>
</evidence>
<proteinExistence type="predicted"/>
<dbReference type="Proteomes" id="UP000450457">
    <property type="component" value="Unassembled WGS sequence"/>
</dbReference>
<dbReference type="InterPro" id="IPR011438">
    <property type="entry name" value="DUF1541"/>
</dbReference>
<feature type="signal peptide" evidence="2">
    <location>
        <begin position="1"/>
        <end position="21"/>
    </location>
</feature>
<dbReference type="Gene3D" id="2.30.30.1210">
    <property type="entry name" value="Domain of unknown function DUF1541"/>
    <property type="match status" value="1"/>
</dbReference>
<dbReference type="Pfam" id="PF07563">
    <property type="entry name" value="DUF1541"/>
    <property type="match status" value="2"/>
</dbReference>
<evidence type="ECO:0000256" key="1">
    <source>
        <dbReference type="SAM" id="MobiDB-lite"/>
    </source>
</evidence>
<organism evidence="4 5">
    <name type="scientific">Halobacillus litoralis</name>
    <dbReference type="NCBI Taxonomy" id="45668"/>
    <lineage>
        <taxon>Bacteria</taxon>
        <taxon>Bacillati</taxon>
        <taxon>Bacillota</taxon>
        <taxon>Bacilli</taxon>
        <taxon>Bacillales</taxon>
        <taxon>Bacillaceae</taxon>
        <taxon>Halobacillus</taxon>
    </lineage>
</organism>
<feature type="domain" description="DUF1541" evidence="3">
    <location>
        <begin position="154"/>
        <end position="204"/>
    </location>
</feature>
<evidence type="ECO:0000313" key="5">
    <source>
        <dbReference type="Proteomes" id="UP000450457"/>
    </source>
</evidence>
<feature type="region of interest" description="Disordered" evidence="1">
    <location>
        <begin position="26"/>
        <end position="79"/>
    </location>
</feature>
<protein>
    <submittedName>
        <fullName evidence="4">DUF1541 domain-containing protein</fullName>
    </submittedName>
</protein>
<feature type="compositionally biased region" description="Acidic residues" evidence="1">
    <location>
        <begin position="41"/>
        <end position="52"/>
    </location>
</feature>
<reference evidence="4 5" key="1">
    <citation type="submission" date="2019-11" db="EMBL/GenBank/DDBJ databases">
        <title>Genome sequences of 17 halophilic strains isolated from different environments.</title>
        <authorList>
            <person name="Furrow R.E."/>
        </authorList>
    </citation>
    <scope>NUCLEOTIDE SEQUENCE [LARGE SCALE GENOMIC DNA]</scope>
    <source>
        <strain evidence="4 5">SL-4</strain>
    </source>
</reference>
<name>A0A845FCT5_9BACI</name>
<feature type="chain" id="PRO_5039497017" evidence="2">
    <location>
        <begin position="22"/>
        <end position="211"/>
    </location>
</feature>
<dbReference type="EMBL" id="WMFA01000003">
    <property type="protein sequence ID" value="MYL71377.1"/>
    <property type="molecule type" value="Genomic_DNA"/>
</dbReference>
<keyword evidence="2" id="KW-0732">Signal</keyword>
<dbReference type="GeneID" id="78007520"/>
<gene>
    <name evidence="4" type="ORF">GLW00_10950</name>
</gene>
<dbReference type="AlphaFoldDB" id="A0A845FCT5"/>
<evidence type="ECO:0000313" key="4">
    <source>
        <dbReference type="EMBL" id="MYL71377.1"/>
    </source>
</evidence>
<accession>A0A845FCT5</accession>
<dbReference type="RefSeq" id="WP_160913975.1">
    <property type="nucleotide sequence ID" value="NZ_WMFA01000003.1"/>
</dbReference>
<dbReference type="OrthoDB" id="1701949at2"/>